<comment type="caution">
    <text evidence="1">The sequence shown here is derived from an EMBL/GenBank/DDBJ whole genome shotgun (WGS) entry which is preliminary data.</text>
</comment>
<sequence length="50" mass="5701">NFTSTREIARAELREIKHQPRARRKDDRCGTEAHALIGEALQEERGKQAG</sequence>
<dbReference type="AlphaFoldDB" id="X0Y4D8"/>
<reference evidence="1" key="1">
    <citation type="journal article" date="2014" name="Front. Microbiol.">
        <title>High frequency of phylogenetically diverse reductive dehalogenase-homologous genes in deep subseafloor sedimentary metagenomes.</title>
        <authorList>
            <person name="Kawai M."/>
            <person name="Futagami T."/>
            <person name="Toyoda A."/>
            <person name="Takaki Y."/>
            <person name="Nishi S."/>
            <person name="Hori S."/>
            <person name="Arai W."/>
            <person name="Tsubouchi T."/>
            <person name="Morono Y."/>
            <person name="Uchiyama I."/>
            <person name="Ito T."/>
            <person name="Fujiyama A."/>
            <person name="Inagaki F."/>
            <person name="Takami H."/>
        </authorList>
    </citation>
    <scope>NUCLEOTIDE SEQUENCE</scope>
    <source>
        <strain evidence="1">Expedition CK06-06</strain>
    </source>
</reference>
<protein>
    <submittedName>
        <fullName evidence="1">Uncharacterized protein</fullName>
    </submittedName>
</protein>
<evidence type="ECO:0000313" key="1">
    <source>
        <dbReference type="EMBL" id="GAG50809.1"/>
    </source>
</evidence>
<dbReference type="EMBL" id="BARS01058744">
    <property type="protein sequence ID" value="GAG50809.1"/>
    <property type="molecule type" value="Genomic_DNA"/>
</dbReference>
<proteinExistence type="predicted"/>
<organism evidence="1">
    <name type="scientific">marine sediment metagenome</name>
    <dbReference type="NCBI Taxonomy" id="412755"/>
    <lineage>
        <taxon>unclassified sequences</taxon>
        <taxon>metagenomes</taxon>
        <taxon>ecological metagenomes</taxon>
    </lineage>
</organism>
<feature type="non-terminal residue" evidence="1">
    <location>
        <position position="1"/>
    </location>
</feature>
<name>X0Y4D8_9ZZZZ</name>
<gene>
    <name evidence="1" type="ORF">S01H1_85494</name>
</gene>
<accession>X0Y4D8</accession>